<dbReference type="Proteomes" id="UP000242757">
    <property type="component" value="Unassembled WGS sequence"/>
</dbReference>
<evidence type="ECO:0000256" key="1">
    <source>
        <dbReference type="ARBA" id="ARBA00022490"/>
    </source>
</evidence>
<comment type="subunit">
    <text evidence="2">Interacts with the C-terminal region of Rne.</text>
</comment>
<comment type="similarity">
    <text evidence="2">Belongs to the RraB family.</text>
</comment>
<dbReference type="PIRSF" id="PIRSF018193">
    <property type="entry name" value="UCP018193"/>
    <property type="match status" value="1"/>
</dbReference>
<dbReference type="HAMAP" id="MF_01888">
    <property type="entry name" value="RraB"/>
    <property type="match status" value="1"/>
</dbReference>
<feature type="domain" description="Regulator of ribonuclease activity B" evidence="3">
    <location>
        <begin position="9"/>
        <end position="110"/>
    </location>
</feature>
<evidence type="ECO:0000256" key="2">
    <source>
        <dbReference type="HAMAP-Rule" id="MF_01888"/>
    </source>
</evidence>
<dbReference type="InterPro" id="IPR009671">
    <property type="entry name" value="RraB_dom"/>
</dbReference>
<dbReference type="OrthoDB" id="7065464at2"/>
<dbReference type="SUPFAM" id="SSF89946">
    <property type="entry name" value="Hypothetical protein VC0424"/>
    <property type="match status" value="1"/>
</dbReference>
<comment type="subcellular location">
    <subcellularLocation>
        <location evidence="2">Cytoplasm</location>
    </subcellularLocation>
</comment>
<organism evidence="4 5">
    <name type="scientific">Oceanimonas doudoroffii</name>
    <dbReference type="NCBI Taxonomy" id="84158"/>
    <lineage>
        <taxon>Bacteria</taxon>
        <taxon>Pseudomonadati</taxon>
        <taxon>Pseudomonadota</taxon>
        <taxon>Gammaproteobacteria</taxon>
        <taxon>Aeromonadales</taxon>
        <taxon>Aeromonadaceae</taxon>
        <taxon>Oceanimonas</taxon>
    </lineage>
</organism>
<evidence type="ECO:0000313" key="4">
    <source>
        <dbReference type="EMBL" id="OXY81144.1"/>
    </source>
</evidence>
<comment type="caution">
    <text evidence="4">The sequence shown here is derived from an EMBL/GenBank/DDBJ whole genome shotgun (WGS) entry which is preliminary data.</text>
</comment>
<dbReference type="Gene3D" id="3.30.70.970">
    <property type="entry name" value="RraB-like"/>
    <property type="match status" value="1"/>
</dbReference>
<keyword evidence="5" id="KW-1185">Reference proteome</keyword>
<accession>A0A233RCM3</accession>
<dbReference type="AlphaFoldDB" id="A0A233RCM3"/>
<comment type="function">
    <text evidence="2">Globally modulates RNA abundance by binding to RNase E (Rne) and regulating its endonucleolytic activity. Can modulate Rne action in a substrate-dependent manner by altering the composition of the degradosome.</text>
</comment>
<dbReference type="RefSeq" id="WP_094201396.1">
    <property type="nucleotide sequence ID" value="NZ_NBIM01000005.1"/>
</dbReference>
<reference evidence="4 5" key="1">
    <citation type="submission" date="2017-08" db="EMBL/GenBank/DDBJ databases">
        <title>A Genome Sequence of Oceanimonas doudoroffii ATCC 27123T.</title>
        <authorList>
            <person name="Brennan M.A."/>
            <person name="Maclea K.S."/>
            <person name="Mcclelland W.D."/>
            <person name="Trachtenberg A.M."/>
        </authorList>
    </citation>
    <scope>NUCLEOTIDE SEQUENCE [LARGE SCALE GENOMIC DNA]</scope>
    <source>
        <strain evidence="4 5">ATCC 27123</strain>
    </source>
</reference>
<dbReference type="GO" id="GO:0060698">
    <property type="term" value="F:endoribonuclease inhibitor activity"/>
    <property type="evidence" value="ECO:0007669"/>
    <property type="project" value="UniProtKB-UniRule"/>
</dbReference>
<evidence type="ECO:0000313" key="5">
    <source>
        <dbReference type="Proteomes" id="UP000242757"/>
    </source>
</evidence>
<dbReference type="GO" id="GO:0019899">
    <property type="term" value="F:enzyme binding"/>
    <property type="evidence" value="ECO:0007669"/>
    <property type="project" value="UniProtKB-UniRule"/>
</dbReference>
<name>A0A233RCM3_9GAMM</name>
<protein>
    <recommendedName>
        <fullName evidence="2">Regulator of ribonuclease activity B</fullName>
    </recommendedName>
</protein>
<dbReference type="NCBIfam" id="NF008393">
    <property type="entry name" value="PRK11191.1"/>
    <property type="match status" value="1"/>
</dbReference>
<dbReference type="GO" id="GO:0005737">
    <property type="term" value="C:cytoplasm"/>
    <property type="evidence" value="ECO:0007669"/>
    <property type="project" value="UniProtKB-SubCell"/>
</dbReference>
<sequence>MSQANDWRAETREIIESLLSDGSNPDAEYIIEHHFSGQNFAKLEKAAVDCFKAGYEVTDAEELTLERGQTLLCFDAVADSALDEEQIMQQVAELLPIAEKYGIDYDGWGTYFEEAEE</sequence>
<keyword evidence="1 2" id="KW-0963">Cytoplasm</keyword>
<gene>
    <name evidence="2" type="primary">rraB</name>
    <name evidence="4" type="ORF">B6S08_13850</name>
</gene>
<evidence type="ECO:0000259" key="3">
    <source>
        <dbReference type="Pfam" id="PF06877"/>
    </source>
</evidence>
<proteinExistence type="inferred from homology"/>
<dbReference type="EMBL" id="NBIM01000005">
    <property type="protein sequence ID" value="OXY81144.1"/>
    <property type="molecule type" value="Genomic_DNA"/>
</dbReference>
<dbReference type="Pfam" id="PF06877">
    <property type="entry name" value="RraB"/>
    <property type="match status" value="1"/>
</dbReference>
<dbReference type="InterPro" id="IPR036701">
    <property type="entry name" value="RraB-like_sf"/>
</dbReference>
<dbReference type="InterPro" id="IPR016716">
    <property type="entry name" value="RraB"/>
</dbReference>